<reference evidence="2 3" key="1">
    <citation type="submission" date="2014-06" db="EMBL/GenBank/DDBJ databases">
        <authorList>
            <person name="Swart Estienne"/>
        </authorList>
    </citation>
    <scope>NUCLEOTIDE SEQUENCE [LARGE SCALE GENOMIC DNA]</scope>
    <source>
        <strain evidence="2 3">130c</strain>
    </source>
</reference>
<accession>A0A078ARZ3</accession>
<feature type="signal peptide" evidence="1">
    <location>
        <begin position="1"/>
        <end position="22"/>
    </location>
</feature>
<dbReference type="Proteomes" id="UP000039865">
    <property type="component" value="Unassembled WGS sequence"/>
</dbReference>
<keyword evidence="3" id="KW-1185">Reference proteome</keyword>
<dbReference type="InParanoid" id="A0A078ARZ3"/>
<organism evidence="2 3">
    <name type="scientific">Stylonychia lemnae</name>
    <name type="common">Ciliate</name>
    <dbReference type="NCBI Taxonomy" id="5949"/>
    <lineage>
        <taxon>Eukaryota</taxon>
        <taxon>Sar</taxon>
        <taxon>Alveolata</taxon>
        <taxon>Ciliophora</taxon>
        <taxon>Intramacronucleata</taxon>
        <taxon>Spirotrichea</taxon>
        <taxon>Stichotrichia</taxon>
        <taxon>Sporadotrichida</taxon>
        <taxon>Oxytrichidae</taxon>
        <taxon>Stylonychinae</taxon>
        <taxon>Stylonychia</taxon>
    </lineage>
</organism>
<feature type="chain" id="PRO_5001729664" evidence="1">
    <location>
        <begin position="23"/>
        <end position="2322"/>
    </location>
</feature>
<name>A0A078ARZ3_STYLE</name>
<keyword evidence="1" id="KW-0732">Signal</keyword>
<proteinExistence type="predicted"/>
<evidence type="ECO:0000313" key="2">
    <source>
        <dbReference type="EMBL" id="CDW83967.1"/>
    </source>
</evidence>
<evidence type="ECO:0000256" key="1">
    <source>
        <dbReference type="SAM" id="SignalP"/>
    </source>
</evidence>
<sequence length="2322" mass="263603">MIKRMVEIIVCLLIYQSNLVQAKISKVKIIYSNSEFNRKKLKSDLKLGWIFEQNKYLGVREHKFDTQCTDDVIQTGFNIDGNDNMISSGYVTSSASTSCPLFTNSQIGKYPFLTKLDQYGQIQWITTLTSSSSKELQSPILGDTSAYAYLVAANILRIVRLTADTGTQDMEKNFDFFSSSSATLKNAQLLQLSAETDIYSSITVQTSFFAASSTFEGILMKLDKDLAIQWFKRSRGFSTNPLFSIDDAYLTSSNIWQLSYFYTSASQYSNSVQKIQKSDGTIKQELRWYNSAPTANQGSIVINSDETKWYTVIQGSTNLITHQVGLISSNTLQSNFQTTFTLKDINHHIDPNDKILFVKINPQTGAFLSIQTIQKGTTSSLPQLTKTASSDINSIYISYHNSAFISGYKSRIIFYKVDYDLEISGYNCINVTSATITTSTALTSANSVSSLIPLYATVSEASVSLSTVTAQSLNSPAALANFYTFYDTSIQPDCMIPNAVIPSEIIYDLNTDAGIAREVGPLTVTSCLGKQFTITGVQNQDGTTITGTQITYTQSTKVIKINLAITDYVNYVGTLHFRVVATYKDVTVYPQLRITVLPLITYVRDPTNPNHDTSTCAEKIYPFFYGHTFNSHLLDFKIDNYGNFLIAGSGVSPPFGSSGTIENGFLSLMDQRGNPYWIYSLDTQVDATSAQYCQQISQQSTFVFGLCQSKVNMYINVGLIGLLIKLNHKNGQLLYSKMLPNDQYQPQNQLPLYLQSINTDRLLIIQRYQSSAGAYKSFSAFLLNETSQLPIWYNYYPTDTTFYEMSFLVDQTNGFFYQFKHVTEYKMWKQEFTSYYLSFGIQMWQDTPFYAFQGQYASANKDSFIIFKDTKTHNYVDLPILAATETQFYPSFSTTVVNPVITIISGVEIPAPLQTANIDFLHEIGGIKMFTTIKLTLPSNNCQGKQIKLTVLNPFTDTSTFEQTFISFDNNDTVAIDTNLVVRPLQFSLKVRYADEAMSTSEAYFDYSILIRIVAPQNLTIEVHNQDECFQNQFSMSFGSNCGNCFFYSNGFYLSREDENMILVGQAAPTNAFFINEDLDDAFIVRISPTGWVYWLNQVSANQNVNDAITSVTMSKGFIYCFFHNYGSTEPNRIHALIKLSYEEGKVQWTKRIIPSNPIDTNSFIVSFMRYMVTNPYNSSQIMSSVLFQWNADSMYSGNILFVNDGVDFKSDYNIIIKPLAKLAGSRNSAGYIEFHPDSNFVYMAHASYTTSGSYQDMMLMKLDAITKQIIWSNTYNRFRTLPEWEQLQPAISFCNKTQFLYMMTFPFHLQIVKLDKNGARQTRGNIHQRGSDYYIVGINMWSYGTTTPTSEAVFWKHHYELSKRLNYDCHSFPVVNYFSIVNNYTPVNTAIPSLAIVVNPQQLLLLDADFIKSYQLQTYGPGLLYPNSDKLHASTYYDTNIQCENTGLSPPSQEALTSFEVNMGELKTFDISDLGIKQCQKMKVTYTLYDEANMLTRTINNNFISIVQNSQLIVDARNNPPYPSQRILYIKSCIQAFNTKCSINQATLVIWPLDMSDAPKTEGQTQCLGMQEFPKILGQRIYQVSPTHADMDKDNGNFVVCGRTTAPKYQNIQYPNTAQGGIIVFSSLYGQVYWAYNIQRILAGKVSYFLNCVIASDGYIYSLIFRETENQMAVSKLDITIDPPRVKWYTYILPTGSSTFSGVQQIVFPLDSRYFFSFGTMYITPQYTYYNYIQKYLAEEGKVVATINHPTSLTTSNLRIAVDSNFVYFSSAEYRTSTYYKYLRQYNLNLQIVNGFYFSMPTLNQVLWTSLMSKQPVFSNPEAFIEKLTIDLDSPDSGDQPRYSSPMINQIIQLPISTPKTYTFDYPVDCFNNELVFTWAVDFYASPPSFLTFTTSNKKATLNMNPTVSDIGTYSIQVVFINSKDTLLFTKDYFQVEIYPEKSYTDQVKCLDCPSRPLAMAFGIQADYVINYMDIDSKADYFIICGGTKTLQTKADTYTQSFILQYTKGYAMTFHLTMEAGSINNMAQQCNFGFQNNIYTMIKSFSQTLGDSDAIYITTHTSQGKFQDGRVFKTPDLNLRPIQMIAEPITGDTYLMGIQVKTFFAFDSFKYVFLMKYDRFYEIQFVRFYEYLPNEGYEINLDQVNLAIYMIHSYNYSPLAKNYFAILKVDQMDGDVIWAKTLRDTSGYIFQQGGVPSQQLGIRIIQNNLYSCLVYQTSGMTTSGSELYLSRHDPDTGLVLSQLQFGFDSGNDIYDLLKILHLQVGKILAQVAHYKQQIQLLILDLICQMVLMVIKVFTGKTQLHNLAGQGKYHISVYISQK</sequence>
<evidence type="ECO:0000313" key="3">
    <source>
        <dbReference type="Proteomes" id="UP000039865"/>
    </source>
</evidence>
<protein>
    <submittedName>
        <fullName evidence="2">Cadg multi-domain protein</fullName>
    </submittedName>
</protein>
<gene>
    <name evidence="2" type="primary">Contig10369.g11066</name>
    <name evidence="2" type="ORF">STYLEM_13022</name>
</gene>
<dbReference type="EMBL" id="CCKQ01012355">
    <property type="protein sequence ID" value="CDW83967.1"/>
    <property type="molecule type" value="Genomic_DNA"/>
</dbReference>